<reference evidence="2 3" key="1">
    <citation type="journal article" date="2018" name="PLoS Genet.">
        <title>Population sequencing reveals clonal diversity and ancestral inbreeding in the grapevine cultivar Chardonnay.</title>
        <authorList>
            <person name="Roach M.J."/>
            <person name="Johnson D.L."/>
            <person name="Bohlmann J."/>
            <person name="van Vuuren H.J."/>
            <person name="Jones S.J."/>
            <person name="Pretorius I.S."/>
            <person name="Schmidt S.A."/>
            <person name="Borneman A.R."/>
        </authorList>
    </citation>
    <scope>NUCLEOTIDE SEQUENCE [LARGE SCALE GENOMIC DNA]</scope>
    <source>
        <strain evidence="3">cv. Chardonnay</strain>
        <tissue evidence="2">Leaf</tissue>
    </source>
</reference>
<organism evidence="2 3">
    <name type="scientific">Vitis vinifera</name>
    <name type="common">Grape</name>
    <dbReference type="NCBI Taxonomy" id="29760"/>
    <lineage>
        <taxon>Eukaryota</taxon>
        <taxon>Viridiplantae</taxon>
        <taxon>Streptophyta</taxon>
        <taxon>Embryophyta</taxon>
        <taxon>Tracheophyta</taxon>
        <taxon>Spermatophyta</taxon>
        <taxon>Magnoliopsida</taxon>
        <taxon>eudicotyledons</taxon>
        <taxon>Gunneridae</taxon>
        <taxon>Pentapetalae</taxon>
        <taxon>rosids</taxon>
        <taxon>Vitales</taxon>
        <taxon>Vitaceae</taxon>
        <taxon>Viteae</taxon>
        <taxon>Vitis</taxon>
    </lineage>
</organism>
<comment type="caution">
    <text evidence="2">The sequence shown here is derived from an EMBL/GenBank/DDBJ whole genome shotgun (WGS) entry which is preliminary data.</text>
</comment>
<sequence length="558" mass="63133">MPMNPILIVDIFDVWGIDFIGPFPMSFGEHLLKIWGAQAIISDRVYGKACHLPVEVEYKAWWAIKRLNMDLIRAEAKRCLDLNEMEELRNDSYINSKAPYLSKEAQVRWIGPFIIHQVHLNGVVELLNSNGTNIFKVNGHRLKPFIEPFKQEKEESTSLSHRKPNQRREELQRNSKKEARNQEELKNKEKAWYQEELSQSTLRSASSACTSHAAPPVVFSDTTMAITRGTKSSSPSTRLRILRDTPIQGSTSEPPRPRVVPPLVEDAPISPLPRHYNTRRSLTMARVSSSRGQKSVPVPQRRKPKPKESQIPSGMTPEVFIKRPMVTQPLIERNLDCKARSFHSELCFDIAIFRLQPDLKDSFRLLQRYHMEHLLTPKDFFYPRVALTSITLRVEERSFAGRHCLGYLRDTSLALTISSWPLFCTLKRRSIEEATLSGCYSTSLPQTIMPDIGALGIPTLARPEHPEELVDIPADMRAPAYATPIMASSEPIPEIPPSAPQATPHTPPVIPSTSEPSPSAEPRIAIPIIEYRGLCHTFQALATSQSILTQQMTTLRAH</sequence>
<evidence type="ECO:0000256" key="1">
    <source>
        <dbReference type="SAM" id="MobiDB-lite"/>
    </source>
</evidence>
<feature type="compositionally biased region" description="Polar residues" evidence="1">
    <location>
        <begin position="225"/>
        <end position="237"/>
    </location>
</feature>
<feature type="compositionally biased region" description="Basic and acidic residues" evidence="1">
    <location>
        <begin position="166"/>
        <end position="187"/>
    </location>
</feature>
<feature type="region of interest" description="Disordered" evidence="1">
    <location>
        <begin position="225"/>
        <end position="316"/>
    </location>
</feature>
<evidence type="ECO:0000313" key="2">
    <source>
        <dbReference type="EMBL" id="RVW77494.1"/>
    </source>
</evidence>
<dbReference type="Proteomes" id="UP000288805">
    <property type="component" value="Unassembled WGS sequence"/>
</dbReference>
<feature type="region of interest" description="Disordered" evidence="1">
    <location>
        <begin position="489"/>
        <end position="520"/>
    </location>
</feature>
<feature type="compositionally biased region" description="Low complexity" evidence="1">
    <location>
        <begin position="511"/>
        <end position="520"/>
    </location>
</feature>
<evidence type="ECO:0000313" key="3">
    <source>
        <dbReference type="Proteomes" id="UP000288805"/>
    </source>
</evidence>
<feature type="compositionally biased region" description="Pro residues" evidence="1">
    <location>
        <begin position="493"/>
        <end position="510"/>
    </location>
</feature>
<name>A0A438GYZ5_VITVI</name>
<protein>
    <submittedName>
        <fullName evidence="2">Uncharacterized protein</fullName>
    </submittedName>
</protein>
<accession>A0A438GYZ5</accession>
<proteinExistence type="predicted"/>
<dbReference type="AlphaFoldDB" id="A0A438GYZ5"/>
<feature type="region of interest" description="Disordered" evidence="1">
    <location>
        <begin position="150"/>
        <end position="187"/>
    </location>
</feature>
<dbReference type="EMBL" id="QGNW01000312">
    <property type="protein sequence ID" value="RVW77494.1"/>
    <property type="molecule type" value="Genomic_DNA"/>
</dbReference>
<gene>
    <name evidence="2" type="ORF">CK203_053429</name>
</gene>